<organism evidence="1 2">
    <name type="scientific">Suillus fuscotomentosus</name>
    <dbReference type="NCBI Taxonomy" id="1912939"/>
    <lineage>
        <taxon>Eukaryota</taxon>
        <taxon>Fungi</taxon>
        <taxon>Dikarya</taxon>
        <taxon>Basidiomycota</taxon>
        <taxon>Agaricomycotina</taxon>
        <taxon>Agaricomycetes</taxon>
        <taxon>Agaricomycetidae</taxon>
        <taxon>Boletales</taxon>
        <taxon>Suillineae</taxon>
        <taxon>Suillaceae</taxon>
        <taxon>Suillus</taxon>
    </lineage>
</organism>
<keyword evidence="2" id="KW-1185">Reference proteome</keyword>
<name>A0AAD4E8S4_9AGAM</name>
<accession>A0AAD4E8S4</accession>
<dbReference type="RefSeq" id="XP_041227400.1">
    <property type="nucleotide sequence ID" value="XM_041373708.1"/>
</dbReference>
<comment type="caution">
    <text evidence="1">The sequence shown here is derived from an EMBL/GenBank/DDBJ whole genome shotgun (WGS) entry which is preliminary data.</text>
</comment>
<gene>
    <name evidence="1" type="ORF">F5891DRAFT_916183</name>
</gene>
<sequence>VHVDTIVRAAHLLPIFGEAFVLEKTKYVPRDSSYIYCGFHANKFADHHSLEIA</sequence>
<dbReference type="EMBL" id="JABBWK010000020">
    <property type="protein sequence ID" value="KAG1901825.1"/>
    <property type="molecule type" value="Genomic_DNA"/>
</dbReference>
<evidence type="ECO:0000313" key="1">
    <source>
        <dbReference type="EMBL" id="KAG1901825.1"/>
    </source>
</evidence>
<proteinExistence type="predicted"/>
<reference evidence="1" key="1">
    <citation type="journal article" date="2020" name="New Phytol.">
        <title>Comparative genomics reveals dynamic genome evolution in host specialist ectomycorrhizal fungi.</title>
        <authorList>
            <person name="Lofgren L.A."/>
            <person name="Nguyen N.H."/>
            <person name="Vilgalys R."/>
            <person name="Ruytinx J."/>
            <person name="Liao H.L."/>
            <person name="Branco S."/>
            <person name="Kuo A."/>
            <person name="LaButti K."/>
            <person name="Lipzen A."/>
            <person name="Andreopoulos W."/>
            <person name="Pangilinan J."/>
            <person name="Riley R."/>
            <person name="Hundley H."/>
            <person name="Na H."/>
            <person name="Barry K."/>
            <person name="Grigoriev I.V."/>
            <person name="Stajich J.E."/>
            <person name="Kennedy P.G."/>
        </authorList>
    </citation>
    <scope>NUCLEOTIDE SEQUENCE</scope>
    <source>
        <strain evidence="1">FC203</strain>
    </source>
</reference>
<feature type="non-terminal residue" evidence="1">
    <location>
        <position position="53"/>
    </location>
</feature>
<dbReference type="AlphaFoldDB" id="A0AAD4E8S4"/>
<evidence type="ECO:0000313" key="2">
    <source>
        <dbReference type="Proteomes" id="UP001195769"/>
    </source>
</evidence>
<dbReference type="GeneID" id="64668006"/>
<protein>
    <submittedName>
        <fullName evidence="1">Uncharacterized protein</fullName>
    </submittedName>
</protein>
<feature type="non-terminal residue" evidence="1">
    <location>
        <position position="1"/>
    </location>
</feature>
<dbReference type="Proteomes" id="UP001195769">
    <property type="component" value="Unassembled WGS sequence"/>
</dbReference>